<dbReference type="Proteomes" id="UP000028569">
    <property type="component" value="Chromosome"/>
</dbReference>
<dbReference type="InterPro" id="IPR011009">
    <property type="entry name" value="Kinase-like_dom_sf"/>
</dbReference>
<dbReference type="InterPro" id="IPR017441">
    <property type="entry name" value="Protein_kinase_ATP_BS"/>
</dbReference>
<gene>
    <name evidence="10" type="ORF">BINDI_0291</name>
</gene>
<keyword evidence="2" id="KW-0723">Serine/threonine-protein kinase</keyword>
<dbReference type="PROSITE" id="PS50011">
    <property type="entry name" value="PROTEIN_KINASE_DOM"/>
    <property type="match status" value="1"/>
</dbReference>
<keyword evidence="4 7" id="KW-0547">Nucleotide-binding</keyword>
<feature type="binding site" evidence="7">
    <location>
        <position position="48"/>
    </location>
    <ligand>
        <name>ATP</name>
        <dbReference type="ChEBI" id="CHEBI:30616"/>
    </ligand>
</feature>
<dbReference type="PANTHER" id="PTHR43289:SF6">
    <property type="entry name" value="SERINE_THREONINE-PROTEIN KINASE NEKL-3"/>
    <property type="match status" value="1"/>
</dbReference>
<evidence type="ECO:0000256" key="6">
    <source>
        <dbReference type="ARBA" id="ARBA00022840"/>
    </source>
</evidence>
<dbReference type="SMART" id="SM00220">
    <property type="entry name" value="S_TKc"/>
    <property type="match status" value="1"/>
</dbReference>
<evidence type="ECO:0000313" key="11">
    <source>
        <dbReference type="Proteomes" id="UP000028569"/>
    </source>
</evidence>
<dbReference type="PANTHER" id="PTHR43289">
    <property type="entry name" value="MITOGEN-ACTIVATED PROTEIN KINASE KINASE KINASE 20-RELATED"/>
    <property type="match status" value="1"/>
</dbReference>
<evidence type="ECO:0000256" key="8">
    <source>
        <dbReference type="SAM" id="MobiDB-lite"/>
    </source>
</evidence>
<evidence type="ECO:0000313" key="10">
    <source>
        <dbReference type="EMBL" id="AIC91576.1"/>
    </source>
</evidence>
<evidence type="ECO:0000256" key="4">
    <source>
        <dbReference type="ARBA" id="ARBA00022741"/>
    </source>
</evidence>
<dbReference type="Pfam" id="PF00069">
    <property type="entry name" value="Pkinase"/>
    <property type="match status" value="1"/>
</dbReference>
<dbReference type="RefSeq" id="WP_052109089.1">
    <property type="nucleotide sequence ID" value="NZ_CP006018.1"/>
</dbReference>
<feature type="domain" description="Protein kinase" evidence="9">
    <location>
        <begin position="19"/>
        <end position="274"/>
    </location>
</feature>
<dbReference type="CDD" id="cd14014">
    <property type="entry name" value="STKc_PknB_like"/>
    <property type="match status" value="1"/>
</dbReference>
<dbReference type="Gene3D" id="1.10.510.10">
    <property type="entry name" value="Transferase(Phosphotransferase) domain 1"/>
    <property type="match status" value="1"/>
</dbReference>
<keyword evidence="11" id="KW-1185">Reference proteome</keyword>
<dbReference type="GO" id="GO:0005524">
    <property type="term" value="F:ATP binding"/>
    <property type="evidence" value="ECO:0007669"/>
    <property type="project" value="UniProtKB-UniRule"/>
</dbReference>
<keyword evidence="5 10" id="KW-0418">Kinase</keyword>
<dbReference type="AlphaFoldDB" id="A0A087VTC7"/>
<feature type="compositionally biased region" description="Low complexity" evidence="8">
    <location>
        <begin position="382"/>
        <end position="400"/>
    </location>
</feature>
<evidence type="ECO:0000256" key="3">
    <source>
        <dbReference type="ARBA" id="ARBA00022679"/>
    </source>
</evidence>
<keyword evidence="3 10" id="KW-0808">Transferase</keyword>
<name>A0A087VTC7_9BIFI</name>
<accession>A0A087VTC7</accession>
<dbReference type="PROSITE" id="PS00107">
    <property type="entry name" value="PROTEIN_KINASE_ATP"/>
    <property type="match status" value="1"/>
</dbReference>
<dbReference type="PROSITE" id="PS00108">
    <property type="entry name" value="PROTEIN_KINASE_ST"/>
    <property type="match status" value="1"/>
</dbReference>
<dbReference type="InterPro" id="IPR000719">
    <property type="entry name" value="Prot_kinase_dom"/>
</dbReference>
<evidence type="ECO:0000256" key="7">
    <source>
        <dbReference type="PROSITE-ProRule" id="PRU10141"/>
    </source>
</evidence>
<dbReference type="OrthoDB" id="9762169at2"/>
<organism evidence="10 11">
    <name type="scientific">Bifidobacterium [indicum] DSM 20214 = LMG 11587</name>
    <dbReference type="NCBI Taxonomy" id="1341694"/>
    <lineage>
        <taxon>Bacteria</taxon>
        <taxon>Bacillati</taxon>
        <taxon>Actinomycetota</taxon>
        <taxon>Actinomycetes</taxon>
        <taxon>Bifidobacteriales</taxon>
        <taxon>Bifidobacteriaceae</taxon>
        <taxon>Bifidobacterium</taxon>
    </lineage>
</organism>
<feature type="region of interest" description="Disordered" evidence="8">
    <location>
        <begin position="373"/>
        <end position="408"/>
    </location>
</feature>
<evidence type="ECO:0000256" key="1">
    <source>
        <dbReference type="ARBA" id="ARBA00012513"/>
    </source>
</evidence>
<dbReference type="EC" id="2.7.11.1" evidence="1"/>
<reference evidence="10 11" key="1">
    <citation type="journal article" date="2014" name="Appl. Environ. Microbiol.">
        <title>Genomic encyclopedia of type strains of the genus Bifidobacterium.</title>
        <authorList>
            <person name="Milani C."/>
            <person name="Lugli G.A."/>
            <person name="Duranti S."/>
            <person name="Turroni F."/>
            <person name="Bottacini F."/>
            <person name="Mangifesta M."/>
            <person name="Sanchez B."/>
            <person name="Viappiani A."/>
            <person name="Mancabelli L."/>
            <person name="Taminiau B."/>
            <person name="Delcenserie V."/>
            <person name="Barrangou R."/>
            <person name="Margolles A."/>
            <person name="van Sinderen D."/>
            <person name="Ventura M."/>
        </authorList>
    </citation>
    <scope>NUCLEOTIDE SEQUENCE [LARGE SCALE GENOMIC DNA]</scope>
    <source>
        <strain evidence="10 11">LMG 11587</strain>
    </source>
</reference>
<dbReference type="InterPro" id="IPR008271">
    <property type="entry name" value="Ser/Thr_kinase_AS"/>
</dbReference>
<evidence type="ECO:0000256" key="5">
    <source>
        <dbReference type="ARBA" id="ARBA00022777"/>
    </source>
</evidence>
<sequence length="497" mass="52906">MTSQPCETPPADPPDLPGYHYVRPLGMGGTSSVYLYEQESPSRPVAVKASAYSQATHGLFLREADYLARLSTHPYILTIHQAVVSRDGRDCLILEFASGGNCKTIMRSTRLNEEQTLDLGVRMASALYSAHTKGIIHRDVKPGNFLITEQGLPVLSDFGISASTYGTAEARGLSIPWAAPEILANSAGGSEASDIYSLGASLFGMLTGQSPFEYGYQVANEDQLAQAIMHQRLPSLHGGEASVMFEQVLDRAMAHDRDDRYYTALDFGRAMQKIQQKLYGHMTSFIGDGVAPFPDKGDGGHTTGLGIDAGRDGLSDATDVGSQGRLYGDAGQARNGGRLSGKWVRPVLAAGATLLAVTLVVGLFVLPDIDSIRPGAATTAPGNETSTTIPETTNTEGPIPRNSFEDHTPVPSVVGGSGTYQGAQVVFTWDNPDPQPGDTYVWYPLADQASRHGSTAQTNEPSAVLPQAEGTQTCIAVSLVRADQRVSQEPTTICATQ</sequence>
<dbReference type="SUPFAM" id="SSF56112">
    <property type="entry name" value="Protein kinase-like (PK-like)"/>
    <property type="match status" value="1"/>
</dbReference>
<dbReference type="HOGENOM" id="CLU_000288_129_0_11"/>
<dbReference type="KEGG" id="bii:BINDI_0291"/>
<evidence type="ECO:0000259" key="9">
    <source>
        <dbReference type="PROSITE" id="PS50011"/>
    </source>
</evidence>
<dbReference type="GO" id="GO:0004674">
    <property type="term" value="F:protein serine/threonine kinase activity"/>
    <property type="evidence" value="ECO:0007669"/>
    <property type="project" value="UniProtKB-KW"/>
</dbReference>
<evidence type="ECO:0000256" key="2">
    <source>
        <dbReference type="ARBA" id="ARBA00022527"/>
    </source>
</evidence>
<proteinExistence type="predicted"/>
<protein>
    <recommendedName>
        <fullName evidence="1">non-specific serine/threonine protein kinase</fullName>
        <ecNumber evidence="1">2.7.11.1</ecNumber>
    </recommendedName>
</protein>
<dbReference type="EMBL" id="CP006018">
    <property type="protein sequence ID" value="AIC91576.1"/>
    <property type="molecule type" value="Genomic_DNA"/>
</dbReference>
<keyword evidence="6 7" id="KW-0067">ATP-binding</keyword>